<comment type="caution">
    <text evidence="2">The sequence shown here is derived from an EMBL/GenBank/DDBJ whole genome shotgun (WGS) entry which is preliminary data.</text>
</comment>
<dbReference type="AlphaFoldDB" id="A0A1R2ATQ4"/>
<dbReference type="EMBL" id="MPUH01001420">
    <property type="protein sequence ID" value="OMJ67886.1"/>
    <property type="molecule type" value="Genomic_DNA"/>
</dbReference>
<feature type="transmembrane region" description="Helical" evidence="1">
    <location>
        <begin position="144"/>
        <end position="164"/>
    </location>
</feature>
<organism evidence="2 3">
    <name type="scientific">Stentor coeruleus</name>
    <dbReference type="NCBI Taxonomy" id="5963"/>
    <lineage>
        <taxon>Eukaryota</taxon>
        <taxon>Sar</taxon>
        <taxon>Alveolata</taxon>
        <taxon>Ciliophora</taxon>
        <taxon>Postciliodesmatophora</taxon>
        <taxon>Heterotrichea</taxon>
        <taxon>Heterotrichida</taxon>
        <taxon>Stentoridae</taxon>
        <taxon>Stentor</taxon>
    </lineage>
</organism>
<keyword evidence="1" id="KW-0812">Transmembrane</keyword>
<feature type="transmembrane region" description="Helical" evidence="1">
    <location>
        <begin position="7"/>
        <end position="29"/>
    </location>
</feature>
<feature type="transmembrane region" description="Helical" evidence="1">
    <location>
        <begin position="35"/>
        <end position="56"/>
    </location>
</feature>
<evidence type="ECO:0008006" key="4">
    <source>
        <dbReference type="Google" id="ProtNLM"/>
    </source>
</evidence>
<gene>
    <name evidence="2" type="ORF">SteCoe_34838</name>
</gene>
<reference evidence="2 3" key="1">
    <citation type="submission" date="2016-11" db="EMBL/GenBank/DDBJ databases">
        <title>The macronuclear genome of Stentor coeruleus: a giant cell with tiny introns.</title>
        <authorList>
            <person name="Slabodnick M."/>
            <person name="Ruby J.G."/>
            <person name="Reiff S.B."/>
            <person name="Swart E.C."/>
            <person name="Gosai S."/>
            <person name="Prabakaran S."/>
            <person name="Witkowska E."/>
            <person name="Larue G.E."/>
            <person name="Fisher S."/>
            <person name="Freeman R.M."/>
            <person name="Gunawardena J."/>
            <person name="Chu W."/>
            <person name="Stover N.A."/>
            <person name="Gregory B.D."/>
            <person name="Nowacki M."/>
            <person name="Derisi J."/>
            <person name="Roy S.W."/>
            <person name="Marshall W.F."/>
            <person name="Sood P."/>
        </authorList>
    </citation>
    <scope>NUCLEOTIDE SEQUENCE [LARGE SCALE GENOMIC DNA]</scope>
    <source>
        <strain evidence="2">WM001</strain>
    </source>
</reference>
<feature type="transmembrane region" description="Helical" evidence="1">
    <location>
        <begin position="68"/>
        <end position="86"/>
    </location>
</feature>
<name>A0A1R2ATQ4_9CILI</name>
<sequence length="175" mass="21069">MNWNSLFWWAWNHLSLLPLTVCTIHRFFFPNPKDAFFPLDFIAKIVMFPSVIYYVIDSIDIIAQYHRFGWCNFGYLGHHLIALTAFKDIMSLSYYPWFLIVPFNMHCILIIFPELSFFNTLYFFIMVNCIVRLCMEPWKSRERYYWVGKIMLAVIFGPCMVLYFNKCKNTMNNVD</sequence>
<keyword evidence="1" id="KW-0472">Membrane</keyword>
<evidence type="ECO:0000313" key="3">
    <source>
        <dbReference type="Proteomes" id="UP000187209"/>
    </source>
</evidence>
<evidence type="ECO:0000256" key="1">
    <source>
        <dbReference type="SAM" id="Phobius"/>
    </source>
</evidence>
<keyword evidence="3" id="KW-1185">Reference proteome</keyword>
<proteinExistence type="predicted"/>
<evidence type="ECO:0000313" key="2">
    <source>
        <dbReference type="EMBL" id="OMJ67886.1"/>
    </source>
</evidence>
<feature type="transmembrane region" description="Helical" evidence="1">
    <location>
        <begin position="119"/>
        <end position="138"/>
    </location>
</feature>
<dbReference type="Proteomes" id="UP000187209">
    <property type="component" value="Unassembled WGS sequence"/>
</dbReference>
<keyword evidence="1" id="KW-1133">Transmembrane helix</keyword>
<protein>
    <recommendedName>
        <fullName evidence="4">TLC domain-containing protein</fullName>
    </recommendedName>
</protein>
<accession>A0A1R2ATQ4</accession>